<organism evidence="1 2">
    <name type="scientific">Runella rosea</name>
    <dbReference type="NCBI Taxonomy" id="2259595"/>
    <lineage>
        <taxon>Bacteria</taxon>
        <taxon>Pseudomonadati</taxon>
        <taxon>Bacteroidota</taxon>
        <taxon>Cytophagia</taxon>
        <taxon>Cytophagales</taxon>
        <taxon>Spirosomataceae</taxon>
        <taxon>Runella</taxon>
    </lineage>
</organism>
<protein>
    <submittedName>
        <fullName evidence="1">Uncharacterized protein</fullName>
    </submittedName>
</protein>
<sequence>MVSESVVPAQTELPVMPLVLCTKEGEPKSVKFKETPLAPDVPEPEPAAEIVRLQEIGEAPVKLMLRVARR</sequence>
<gene>
    <name evidence="1" type="ORF">DR864_28325</name>
</gene>
<keyword evidence="2" id="KW-1185">Reference proteome</keyword>
<evidence type="ECO:0000313" key="1">
    <source>
        <dbReference type="EMBL" id="AXE21783.1"/>
    </source>
</evidence>
<evidence type="ECO:0000313" key="2">
    <source>
        <dbReference type="Proteomes" id="UP000251993"/>
    </source>
</evidence>
<accession>A0A344TT12</accession>
<dbReference type="Proteomes" id="UP000251993">
    <property type="component" value="Plasmid unnamed1"/>
</dbReference>
<proteinExistence type="predicted"/>
<name>A0A344TT12_9BACT</name>
<reference evidence="1 2" key="1">
    <citation type="submission" date="2018-07" db="EMBL/GenBank/DDBJ databases">
        <title>Genome sequencing of Runella.</title>
        <authorList>
            <person name="Baek M.-G."/>
            <person name="Yi H."/>
        </authorList>
    </citation>
    <scope>NUCLEOTIDE SEQUENCE [LARGE SCALE GENOMIC DNA]</scope>
    <source>
        <strain evidence="1 2">HYN0085</strain>
        <plasmid evidence="1 2">unnamed1</plasmid>
    </source>
</reference>
<dbReference type="AlphaFoldDB" id="A0A344TT12"/>
<geneLocation type="plasmid" evidence="1 2">
    <name>unnamed1</name>
</geneLocation>
<keyword evidence="1" id="KW-0614">Plasmid</keyword>
<dbReference type="EMBL" id="CP030851">
    <property type="protein sequence ID" value="AXE21783.1"/>
    <property type="molecule type" value="Genomic_DNA"/>
</dbReference>
<dbReference type="KEGG" id="run:DR864_28325"/>